<accession>A0A4R0JYN5</accession>
<keyword evidence="2" id="KW-1185">Reference proteome</keyword>
<dbReference type="Proteomes" id="UP000291144">
    <property type="component" value="Unassembled WGS sequence"/>
</dbReference>
<dbReference type="RefSeq" id="WP_131365977.1">
    <property type="nucleotide sequence ID" value="NZ_SJKB01000024.1"/>
</dbReference>
<sequence>MTRGENAAHFDAALTGIVIESLTIAGPDVVREAQHWATGRRGPIVEDPNQLAGADLSAFATEAVLLGARALAATAQTSEARLLEQMLKEVGEKTEAASSKAAELTELAVKDASTAVVQVANDAKKAITEADQQSRKEFTAAVQGAKNDLSVEIRRLVGGDNPELLERLQPVLDKFGSGLETQVRTSTRELLERAAKQFDPTDPSSPMAKHAASLTAQQEKVTQQLEKNHGELAAKVDELTTMLKVQQAKTKLVNVTPIKGDSFEAQMHDLLRGMAAALGDEYVDTTAKVGHVPRSKKGDGVLTAAGCAHVVLEMTDSPRTGWGEYFDEAERNRGTIAAIGIVRSPEQNDGQSIRVLGPRRVVLAFDPNGDDPELLRTVVLLIRTVALAATSRTGTSEVTTAEEKIGEALAQLDRIAKVKKLANGIQKNAGTIDSECTGLNASIRRLLDEALVALAGSSAAPAPLTGVVSGAA</sequence>
<dbReference type="AlphaFoldDB" id="A0A4R0JYN5"/>
<evidence type="ECO:0000313" key="1">
    <source>
        <dbReference type="EMBL" id="TCC50486.1"/>
    </source>
</evidence>
<organism evidence="1 2">
    <name type="scientific">Kribbella pittospori</name>
    <dbReference type="NCBI Taxonomy" id="722689"/>
    <lineage>
        <taxon>Bacteria</taxon>
        <taxon>Bacillati</taxon>
        <taxon>Actinomycetota</taxon>
        <taxon>Actinomycetes</taxon>
        <taxon>Propionibacteriales</taxon>
        <taxon>Kribbellaceae</taxon>
        <taxon>Kribbella</taxon>
    </lineage>
</organism>
<evidence type="ECO:0000313" key="2">
    <source>
        <dbReference type="Proteomes" id="UP000291144"/>
    </source>
</evidence>
<dbReference type="EMBL" id="SJKB01000024">
    <property type="protein sequence ID" value="TCC50486.1"/>
    <property type="molecule type" value="Genomic_DNA"/>
</dbReference>
<dbReference type="OrthoDB" id="4502104at2"/>
<reference evidence="1 2" key="1">
    <citation type="submission" date="2019-02" db="EMBL/GenBank/DDBJ databases">
        <title>Kribbella capetownensis sp. nov. and Kribbella speibonae sp. nov., isolated from soil.</title>
        <authorList>
            <person name="Curtis S.M."/>
            <person name="Norton I."/>
            <person name="Everest G.J."/>
            <person name="Meyers P.R."/>
        </authorList>
    </citation>
    <scope>NUCLEOTIDE SEQUENCE [LARGE SCALE GENOMIC DNA]</scope>
    <source>
        <strain evidence="1 2">NRRL B-24813</strain>
    </source>
</reference>
<gene>
    <name evidence="1" type="ORF">E0H73_41190</name>
</gene>
<comment type="caution">
    <text evidence="1">The sequence shown here is derived from an EMBL/GenBank/DDBJ whole genome shotgun (WGS) entry which is preliminary data.</text>
</comment>
<name>A0A4R0JYN5_9ACTN</name>
<protein>
    <submittedName>
        <fullName evidence="1">Fis family transcriptional regulator</fullName>
    </submittedName>
</protein>
<proteinExistence type="predicted"/>